<dbReference type="Proteomes" id="UP000309550">
    <property type="component" value="Unassembled WGS sequence"/>
</dbReference>
<name>A0A5S3PBK4_9RHOB</name>
<reference evidence="3 4" key="1">
    <citation type="submission" date="2019-05" db="EMBL/GenBank/DDBJ databases">
        <title>Sulfitobacter sabulilitoris sp. nov., isolated from a marine sand.</title>
        <authorList>
            <person name="Yoon J.-H."/>
        </authorList>
    </citation>
    <scope>NUCLEOTIDE SEQUENCE [LARGE SCALE GENOMIC DNA]</scope>
    <source>
        <strain evidence="3 4">HSMS-29</strain>
    </source>
</reference>
<evidence type="ECO:0000256" key="1">
    <source>
        <dbReference type="ARBA" id="ARBA00008791"/>
    </source>
</evidence>
<dbReference type="PANTHER" id="PTHR46268:SF6">
    <property type="entry name" value="UNIVERSAL STRESS PROTEIN UP12"/>
    <property type="match status" value="1"/>
</dbReference>
<feature type="domain" description="UspA" evidence="2">
    <location>
        <begin position="1"/>
        <end position="175"/>
    </location>
</feature>
<accession>A0A5S3PBK4</accession>
<dbReference type="Pfam" id="PF00582">
    <property type="entry name" value="Usp"/>
    <property type="match status" value="1"/>
</dbReference>
<comment type="similarity">
    <text evidence="1">Belongs to the universal stress protein A family.</text>
</comment>
<proteinExistence type="inferred from homology"/>
<comment type="caution">
    <text evidence="3">The sequence shown here is derived from an EMBL/GenBank/DDBJ whole genome shotgun (WGS) entry which is preliminary data.</text>
</comment>
<dbReference type="InterPro" id="IPR006015">
    <property type="entry name" value="Universal_stress_UspA"/>
</dbReference>
<dbReference type="AlphaFoldDB" id="A0A5S3PBK4"/>
<protein>
    <submittedName>
        <fullName evidence="3">Universal stress protein</fullName>
    </submittedName>
</protein>
<dbReference type="PRINTS" id="PR01438">
    <property type="entry name" value="UNVRSLSTRESS"/>
</dbReference>
<dbReference type="EMBL" id="VANS01000004">
    <property type="protein sequence ID" value="TMM51070.1"/>
    <property type="molecule type" value="Genomic_DNA"/>
</dbReference>
<keyword evidence="4" id="KW-1185">Reference proteome</keyword>
<dbReference type="OrthoDB" id="5186731at2"/>
<organism evidence="3 4">
    <name type="scientific">Sulfitobacter sabulilitoris</name>
    <dbReference type="NCBI Taxonomy" id="2562655"/>
    <lineage>
        <taxon>Bacteria</taxon>
        <taxon>Pseudomonadati</taxon>
        <taxon>Pseudomonadota</taxon>
        <taxon>Alphaproteobacteria</taxon>
        <taxon>Rhodobacterales</taxon>
        <taxon>Roseobacteraceae</taxon>
        <taxon>Sulfitobacter</taxon>
    </lineage>
</organism>
<dbReference type="CDD" id="cd00293">
    <property type="entry name" value="USP-like"/>
    <property type="match status" value="1"/>
</dbReference>
<gene>
    <name evidence="3" type="ORF">FDT80_14460</name>
</gene>
<dbReference type="PANTHER" id="PTHR46268">
    <property type="entry name" value="STRESS RESPONSE PROTEIN NHAX"/>
    <property type="match status" value="1"/>
</dbReference>
<dbReference type="SUPFAM" id="SSF52402">
    <property type="entry name" value="Adenine nucleotide alpha hydrolases-like"/>
    <property type="match status" value="1"/>
</dbReference>
<evidence type="ECO:0000313" key="3">
    <source>
        <dbReference type="EMBL" id="TMM51070.1"/>
    </source>
</evidence>
<evidence type="ECO:0000259" key="2">
    <source>
        <dbReference type="Pfam" id="PF00582"/>
    </source>
</evidence>
<dbReference type="Gene3D" id="3.40.50.620">
    <property type="entry name" value="HUPs"/>
    <property type="match status" value="1"/>
</dbReference>
<evidence type="ECO:0000313" key="4">
    <source>
        <dbReference type="Proteomes" id="UP000309550"/>
    </source>
</evidence>
<dbReference type="InterPro" id="IPR014729">
    <property type="entry name" value="Rossmann-like_a/b/a_fold"/>
</dbReference>
<dbReference type="RefSeq" id="WP_138663030.1">
    <property type="nucleotide sequence ID" value="NZ_VANS01000004.1"/>
</dbReference>
<sequence length="175" mass="18191">MINRILVATDGSPHAGRALSLATDLAKGVGAGLSIAHVLLHGRPSLELQRMAEVEHMISHARASSDGARGDVPVTMVDVLREADKAARMSAVITAIGEKVLGDAKRYAVSVGIDDVTTHMCAGDVADEILEVAEADDVDMIVVGCRGLGRLRSAVLGSVSHKVAQHAPCSVTIVK</sequence>
<dbReference type="InterPro" id="IPR006016">
    <property type="entry name" value="UspA"/>
</dbReference>